<sequence length="396" mass="44079">MRNVALSRPIVRAAFCAFLALLPLGTAWNLLALQYFPSHTIRIGPKLDGVTYDKPVILSWATVRDGSFQKAVTSRVTDAMAIRPLLIRVNNEIRYQLFGELTAPNVVRGVKGQLIERVYLNDYCSRTEGMGLKLAADILPKLRDIQNYYENRGGIFIYVVSPSKVAHLPEYFINSVPCPSTPEARKQLVPDYVGALRQGGIHVVDTASLIHSLKGTYPFDLFPQGGVHWNDVGGARAVLAIVEAINQQAGRELIPPFTFTYTLATPEKGADRELADLLNVFFPHLGYQTPQASFQPSVPCAESPARNLDVAMVGSSFGHLPARIMIEGNCLARFRFYYYLILGRFGGTPIHELQRNLVDSDLTPLRDAKVMILEENESFVDKAGYIDPLRALVRRF</sequence>
<evidence type="ECO:0000313" key="1">
    <source>
        <dbReference type="EMBL" id="SHN83855.1"/>
    </source>
</evidence>
<keyword evidence="2" id="KW-1185">Reference proteome</keyword>
<dbReference type="GO" id="GO:0016787">
    <property type="term" value="F:hydrolase activity"/>
    <property type="evidence" value="ECO:0007669"/>
    <property type="project" value="UniProtKB-KW"/>
</dbReference>
<name>A0A1M7ULT0_9BRAD</name>
<keyword evidence="1" id="KW-0808">Transferase</keyword>
<dbReference type="GO" id="GO:0042121">
    <property type="term" value="P:alginic acid biosynthetic process"/>
    <property type="evidence" value="ECO:0007669"/>
    <property type="project" value="UniProtKB-UniPathway"/>
</dbReference>
<dbReference type="RefSeq" id="WP_072822960.1">
    <property type="nucleotide sequence ID" value="NZ_LT670849.1"/>
</dbReference>
<dbReference type="AlphaFoldDB" id="A0A1M7ULT0"/>
<dbReference type="GO" id="GO:0016740">
    <property type="term" value="F:transferase activity"/>
    <property type="evidence" value="ECO:0007669"/>
    <property type="project" value="UniProtKB-KW"/>
</dbReference>
<gene>
    <name evidence="1" type="ORF">SAMN05444170_5681</name>
</gene>
<dbReference type="Proteomes" id="UP000184096">
    <property type="component" value="Chromosome I"/>
</dbReference>
<dbReference type="UniPathway" id="UPA00286"/>
<reference evidence="2" key="1">
    <citation type="submission" date="2016-11" db="EMBL/GenBank/DDBJ databases">
        <authorList>
            <person name="Varghese N."/>
            <person name="Submissions S."/>
        </authorList>
    </citation>
    <scope>NUCLEOTIDE SEQUENCE [LARGE SCALE GENOMIC DNA]</scope>
    <source>
        <strain evidence="2">GAS401</strain>
    </source>
</reference>
<dbReference type="OrthoDB" id="175771at2"/>
<keyword evidence="1" id="KW-0378">Hydrolase</keyword>
<proteinExistence type="predicted"/>
<accession>A0A1M7ULT0</accession>
<dbReference type="EMBL" id="LT670849">
    <property type="protein sequence ID" value="SHN83855.1"/>
    <property type="molecule type" value="Genomic_DNA"/>
</dbReference>
<evidence type="ECO:0000313" key="2">
    <source>
        <dbReference type="Proteomes" id="UP000184096"/>
    </source>
</evidence>
<protein>
    <submittedName>
        <fullName evidence="1">SGNH hydrolase-like domain-containing protein, acetyltransferase AlgX</fullName>
    </submittedName>
</protein>
<organism evidence="1 2">
    <name type="scientific">Bradyrhizobium erythrophlei</name>
    <dbReference type="NCBI Taxonomy" id="1437360"/>
    <lineage>
        <taxon>Bacteria</taxon>
        <taxon>Pseudomonadati</taxon>
        <taxon>Pseudomonadota</taxon>
        <taxon>Alphaproteobacteria</taxon>
        <taxon>Hyphomicrobiales</taxon>
        <taxon>Nitrobacteraceae</taxon>
        <taxon>Bradyrhizobium</taxon>
    </lineage>
</organism>